<dbReference type="Proteomes" id="UP000799779">
    <property type="component" value="Unassembled WGS sequence"/>
</dbReference>
<protein>
    <submittedName>
        <fullName evidence="2">Uncharacterized protein</fullName>
    </submittedName>
</protein>
<feature type="compositionally biased region" description="Basic and acidic residues" evidence="1">
    <location>
        <begin position="74"/>
        <end position="86"/>
    </location>
</feature>
<evidence type="ECO:0000313" key="2">
    <source>
        <dbReference type="EMBL" id="KAF2000445.1"/>
    </source>
</evidence>
<reference evidence="2" key="1">
    <citation type="journal article" date="2020" name="Stud. Mycol.">
        <title>101 Dothideomycetes genomes: a test case for predicting lifestyles and emergence of pathogens.</title>
        <authorList>
            <person name="Haridas S."/>
            <person name="Albert R."/>
            <person name="Binder M."/>
            <person name="Bloem J."/>
            <person name="Labutti K."/>
            <person name="Salamov A."/>
            <person name="Andreopoulos B."/>
            <person name="Baker S."/>
            <person name="Barry K."/>
            <person name="Bills G."/>
            <person name="Bluhm B."/>
            <person name="Cannon C."/>
            <person name="Castanera R."/>
            <person name="Culley D."/>
            <person name="Daum C."/>
            <person name="Ezra D."/>
            <person name="Gonzalez J."/>
            <person name="Henrissat B."/>
            <person name="Kuo A."/>
            <person name="Liang C."/>
            <person name="Lipzen A."/>
            <person name="Lutzoni F."/>
            <person name="Magnuson J."/>
            <person name="Mondo S."/>
            <person name="Nolan M."/>
            <person name="Ohm R."/>
            <person name="Pangilinan J."/>
            <person name="Park H.-J."/>
            <person name="Ramirez L."/>
            <person name="Alfaro M."/>
            <person name="Sun H."/>
            <person name="Tritt A."/>
            <person name="Yoshinaga Y."/>
            <person name="Zwiers L.-H."/>
            <person name="Turgeon B."/>
            <person name="Goodwin S."/>
            <person name="Spatafora J."/>
            <person name="Crous P."/>
            <person name="Grigoriev I."/>
        </authorList>
    </citation>
    <scope>NUCLEOTIDE SEQUENCE</scope>
    <source>
        <strain evidence="2">CBS 123094</strain>
    </source>
</reference>
<organism evidence="2 3">
    <name type="scientific">Amniculicola lignicola CBS 123094</name>
    <dbReference type="NCBI Taxonomy" id="1392246"/>
    <lineage>
        <taxon>Eukaryota</taxon>
        <taxon>Fungi</taxon>
        <taxon>Dikarya</taxon>
        <taxon>Ascomycota</taxon>
        <taxon>Pezizomycotina</taxon>
        <taxon>Dothideomycetes</taxon>
        <taxon>Pleosporomycetidae</taxon>
        <taxon>Pleosporales</taxon>
        <taxon>Amniculicolaceae</taxon>
        <taxon>Amniculicola</taxon>
    </lineage>
</organism>
<evidence type="ECO:0000313" key="3">
    <source>
        <dbReference type="Proteomes" id="UP000799779"/>
    </source>
</evidence>
<dbReference type="EMBL" id="ML977589">
    <property type="protein sequence ID" value="KAF2000445.1"/>
    <property type="molecule type" value="Genomic_DNA"/>
</dbReference>
<feature type="region of interest" description="Disordered" evidence="1">
    <location>
        <begin position="63"/>
        <end position="124"/>
    </location>
</feature>
<dbReference type="AlphaFoldDB" id="A0A6A5WN00"/>
<gene>
    <name evidence="2" type="ORF">P154DRAFT_598924</name>
</gene>
<proteinExistence type="predicted"/>
<accession>A0A6A5WN00</accession>
<name>A0A6A5WN00_9PLEO</name>
<sequence>MNRISNSRDSVVDDTPPVNDMAELFIDHDNSGRALMKEFENFFFHFEIDKKEKSKAEMTRFQINAQLAGGRRKRDMEKARKGDRTSKKVRVTKFPNLGGRSEKRDEGQEEEGKDGAKTGERKEE</sequence>
<feature type="compositionally biased region" description="Basic and acidic residues" evidence="1">
    <location>
        <begin position="113"/>
        <end position="124"/>
    </location>
</feature>
<evidence type="ECO:0000256" key="1">
    <source>
        <dbReference type="SAM" id="MobiDB-lite"/>
    </source>
</evidence>
<keyword evidence="3" id="KW-1185">Reference proteome</keyword>